<organism evidence="2 3">
    <name type="scientific">Teredinibacter turnerae (strain ATCC 39867 / T7901)</name>
    <dbReference type="NCBI Taxonomy" id="377629"/>
    <lineage>
        <taxon>Bacteria</taxon>
        <taxon>Pseudomonadati</taxon>
        <taxon>Pseudomonadota</taxon>
        <taxon>Gammaproteobacteria</taxon>
        <taxon>Cellvibrionales</taxon>
        <taxon>Cellvibrionaceae</taxon>
        <taxon>Teredinibacter</taxon>
    </lineage>
</organism>
<accession>C5BKV3</accession>
<evidence type="ECO:0000313" key="3">
    <source>
        <dbReference type="Proteomes" id="UP000009080"/>
    </source>
</evidence>
<gene>
    <name evidence="2" type="ordered locus">TERTU_0095</name>
</gene>
<dbReference type="HOGENOM" id="CLU_1685718_0_0_6"/>
<dbReference type="EMBL" id="CP001614">
    <property type="protein sequence ID" value="ACR13821.1"/>
    <property type="molecule type" value="Genomic_DNA"/>
</dbReference>
<keyword evidence="3" id="KW-1185">Reference proteome</keyword>
<dbReference type="RefSeq" id="WP_015819936.1">
    <property type="nucleotide sequence ID" value="NC_012997.1"/>
</dbReference>
<evidence type="ECO:0000313" key="2">
    <source>
        <dbReference type="EMBL" id="ACR13821.1"/>
    </source>
</evidence>
<dbReference type="OrthoDB" id="9883819at2"/>
<protein>
    <submittedName>
        <fullName evidence="2">Uncharacterized protein</fullName>
    </submittedName>
</protein>
<dbReference type="AlphaFoldDB" id="C5BKV3"/>
<dbReference type="eggNOG" id="ENOG5030T60">
    <property type="taxonomic scope" value="Bacteria"/>
</dbReference>
<name>C5BKV3_TERTT</name>
<evidence type="ECO:0000256" key="1">
    <source>
        <dbReference type="SAM" id="MobiDB-lite"/>
    </source>
</evidence>
<feature type="region of interest" description="Disordered" evidence="1">
    <location>
        <begin position="1"/>
        <end position="27"/>
    </location>
</feature>
<sequence length="156" mass="18030">MDTPTTPPKRPRRPERITVPIKQEDDGSPYLGVKDDIVLIKEGDELIFESAIDFDIHFIGRSPIDLSRRGKKYFSSEDGKIVIQTNPGARRARRECFDRDVDYDICRRELSDKARERKIITDKRPRRTSTGVELYFDVIIDGIVLDPKLNIDDPDI</sequence>
<proteinExistence type="predicted"/>
<reference evidence="2 3" key="1">
    <citation type="journal article" date="2009" name="PLoS ONE">
        <title>The complete genome of Teredinibacter turnerae T7901: an intracellular endosymbiont of marine wood-boring bivalves (shipworms).</title>
        <authorList>
            <person name="Yang J.C."/>
            <person name="Madupu R."/>
            <person name="Durkin A.S."/>
            <person name="Ekborg N.A."/>
            <person name="Pedamallu C.S."/>
            <person name="Hostetler J.B."/>
            <person name="Radune D."/>
            <person name="Toms B.S."/>
            <person name="Henrissat B."/>
            <person name="Coutinho P.M."/>
            <person name="Schwarz S."/>
            <person name="Field L."/>
            <person name="Trindade-Silva A.E."/>
            <person name="Soares C.A.G."/>
            <person name="Elshahawi S."/>
            <person name="Hanora A."/>
            <person name="Schmidt E.W."/>
            <person name="Haygood M.G."/>
            <person name="Posfai J."/>
            <person name="Benner J."/>
            <person name="Madinger C."/>
            <person name="Nove J."/>
            <person name="Anton B."/>
            <person name="Chaudhary K."/>
            <person name="Foster J."/>
            <person name="Holman A."/>
            <person name="Kumar S."/>
            <person name="Lessard P.A."/>
            <person name="Luyten Y.A."/>
            <person name="Slatko B."/>
            <person name="Wood N."/>
            <person name="Wu B."/>
            <person name="Teplitski M."/>
            <person name="Mougous J.D."/>
            <person name="Ward N."/>
            <person name="Eisen J.A."/>
            <person name="Badger J.H."/>
            <person name="Distel D.L."/>
        </authorList>
    </citation>
    <scope>NUCLEOTIDE SEQUENCE [LARGE SCALE GENOMIC DNA]</scope>
    <source>
        <strain evidence="3">ATCC 39867 / T7901</strain>
    </source>
</reference>
<dbReference type="KEGG" id="ttu:TERTU_0095"/>
<dbReference type="Proteomes" id="UP000009080">
    <property type="component" value="Chromosome"/>
</dbReference>
<dbReference type="STRING" id="377629.TERTU_0095"/>